<accession>A0ABY5AIF3</accession>
<dbReference type="PIRSF" id="PIRSF015268">
    <property type="entry name" value="Virulence_RhuM"/>
    <property type="match status" value="1"/>
</dbReference>
<gene>
    <name evidence="1" type="ORF">NG665_03205</name>
</gene>
<dbReference type="PANTHER" id="PTHR35810">
    <property type="entry name" value="CYTOPLASMIC PROTEIN-RELATED"/>
    <property type="match status" value="1"/>
</dbReference>
<proteinExistence type="predicted"/>
<dbReference type="Pfam" id="PF13310">
    <property type="entry name" value="Virulence_RhuM"/>
    <property type="match status" value="1"/>
</dbReference>
<reference evidence="1" key="1">
    <citation type="submission" date="2022-06" db="EMBL/GenBank/DDBJ databases">
        <title>Complete Genome Sequence of Arcanobacterium pinnipediorum strain DSM 28752 isolated from a harbour seal.</title>
        <authorList>
            <person name="Borowiak M."/>
            <person name="Kreitlow A."/>
            <person name="Alssahen M."/>
            <person name="Malorny B."/>
            <person name="Laemmler C."/>
            <person name="Prenger-Berninghoff E."/>
            <person name="Siebert U."/>
            <person name="Ploetz M."/>
            <person name="Abdulmawjood A."/>
        </authorList>
    </citation>
    <scope>NUCLEOTIDE SEQUENCE</scope>
    <source>
        <strain evidence="1">DSM 28752</strain>
    </source>
</reference>
<dbReference type="EMBL" id="CP099547">
    <property type="protein sequence ID" value="USR79997.1"/>
    <property type="molecule type" value="Genomic_DNA"/>
</dbReference>
<organism evidence="1 2">
    <name type="scientific">Arcanobacterium pinnipediorum</name>
    <dbReference type="NCBI Taxonomy" id="1503041"/>
    <lineage>
        <taxon>Bacteria</taxon>
        <taxon>Bacillati</taxon>
        <taxon>Actinomycetota</taxon>
        <taxon>Actinomycetes</taxon>
        <taxon>Actinomycetales</taxon>
        <taxon>Actinomycetaceae</taxon>
        <taxon>Arcanobacterium</taxon>
    </lineage>
</organism>
<dbReference type="PANTHER" id="PTHR35810:SF1">
    <property type="entry name" value="CYTOPLASMIC PROTEIN"/>
    <property type="match status" value="1"/>
</dbReference>
<dbReference type="InterPro" id="IPR011204">
    <property type="entry name" value="Virulence_RhuM-like"/>
</dbReference>
<keyword evidence="2" id="KW-1185">Reference proteome</keyword>
<name>A0ABY5AIF3_9ACTO</name>
<dbReference type="Proteomes" id="UP001056109">
    <property type="component" value="Chromosome"/>
</dbReference>
<sequence length="345" mass="39726">MSENRDVESADARQMLIYQNPDSSTDIEVRLEGETVWLTQAQMAELFQSSRTNIVEHIRNIYDEAELDEQATCRNFRQVRIEGTREVTRSIPHYNLDMIISLGYRVKSKTATQFRRWATERLKEYLVKGFTLDDQRLKNLGGGSYWRELLERIRDIRSSEKVMYRQVLDLYATSVDYDPRSAESVAFFKMVQNKLHYATHGHTAAEVIYERADTTQPFMGLTTFKGDLPVLAEVKIAKNYLTEDELQILNRLVSGYFDFAEVQAMSHNPMHMADYVEHLDKILAATGKPVLSGAGKVSHQQAVDKAISEYRKFQTQTLTTVEEDYLKAIKSIETEAKEADKQVNP</sequence>
<evidence type="ECO:0000313" key="2">
    <source>
        <dbReference type="Proteomes" id="UP001056109"/>
    </source>
</evidence>
<protein>
    <submittedName>
        <fullName evidence="1">Virulence RhuM family protein</fullName>
    </submittedName>
</protein>
<dbReference type="RefSeq" id="WP_252673847.1">
    <property type="nucleotide sequence ID" value="NZ_CP099547.1"/>
</dbReference>
<evidence type="ECO:0000313" key="1">
    <source>
        <dbReference type="EMBL" id="USR79997.1"/>
    </source>
</evidence>